<keyword evidence="3" id="KW-1185">Reference proteome</keyword>
<comment type="caution">
    <text evidence="2">The sequence shown here is derived from an EMBL/GenBank/DDBJ whole genome shotgun (WGS) entry which is preliminary data.</text>
</comment>
<dbReference type="Gene3D" id="2.60.120.260">
    <property type="entry name" value="Galactose-binding domain-like"/>
    <property type="match status" value="1"/>
</dbReference>
<evidence type="ECO:0000259" key="1">
    <source>
        <dbReference type="PROSITE" id="PS51114"/>
    </source>
</evidence>
<dbReference type="AlphaFoldDB" id="A0A498LVT5"/>
<evidence type="ECO:0000313" key="3">
    <source>
        <dbReference type="Proteomes" id="UP000290572"/>
    </source>
</evidence>
<dbReference type="GO" id="GO:0019005">
    <property type="term" value="C:SCF ubiquitin ligase complex"/>
    <property type="evidence" value="ECO:0007669"/>
    <property type="project" value="TreeGrafter"/>
</dbReference>
<dbReference type="Proteomes" id="UP000290572">
    <property type="component" value="Unassembled WGS sequence"/>
</dbReference>
<dbReference type="GO" id="GO:0006516">
    <property type="term" value="P:glycoprotein catabolic process"/>
    <property type="evidence" value="ECO:0007669"/>
    <property type="project" value="TreeGrafter"/>
</dbReference>
<dbReference type="GO" id="GO:0061630">
    <property type="term" value="F:ubiquitin protein ligase activity"/>
    <property type="evidence" value="ECO:0007669"/>
    <property type="project" value="TreeGrafter"/>
</dbReference>
<dbReference type="Pfam" id="PF04300">
    <property type="entry name" value="FBA"/>
    <property type="match status" value="1"/>
</dbReference>
<dbReference type="GO" id="GO:0031146">
    <property type="term" value="P:SCF-dependent proteasomal ubiquitin-dependent protein catabolic process"/>
    <property type="evidence" value="ECO:0007669"/>
    <property type="project" value="TreeGrafter"/>
</dbReference>
<dbReference type="SMART" id="SM01198">
    <property type="entry name" value="FBA"/>
    <property type="match status" value="1"/>
</dbReference>
<protein>
    <submittedName>
        <fullName evidence="2">F-box only 6-like isoform X3</fullName>
    </submittedName>
</protein>
<organism evidence="2 3">
    <name type="scientific">Labeo rohita</name>
    <name type="common">Indian major carp</name>
    <name type="synonym">Cyprinus rohita</name>
    <dbReference type="NCBI Taxonomy" id="84645"/>
    <lineage>
        <taxon>Eukaryota</taxon>
        <taxon>Metazoa</taxon>
        <taxon>Chordata</taxon>
        <taxon>Craniata</taxon>
        <taxon>Vertebrata</taxon>
        <taxon>Euteleostomi</taxon>
        <taxon>Actinopterygii</taxon>
        <taxon>Neopterygii</taxon>
        <taxon>Teleostei</taxon>
        <taxon>Ostariophysi</taxon>
        <taxon>Cypriniformes</taxon>
        <taxon>Cyprinidae</taxon>
        <taxon>Labeoninae</taxon>
        <taxon>Labeonini</taxon>
        <taxon>Labeo</taxon>
    </lineage>
</organism>
<dbReference type="STRING" id="84645.A0A498LVT5"/>
<dbReference type="GO" id="GO:0036503">
    <property type="term" value="P:ERAD pathway"/>
    <property type="evidence" value="ECO:0007669"/>
    <property type="project" value="TreeGrafter"/>
</dbReference>
<dbReference type="PROSITE" id="PS51114">
    <property type="entry name" value="FBA"/>
    <property type="match status" value="1"/>
</dbReference>
<gene>
    <name evidence="2" type="ORF">ROHU_030202</name>
</gene>
<dbReference type="EMBL" id="QBIY01013150">
    <property type="protein sequence ID" value="RXN11256.1"/>
    <property type="molecule type" value="Genomic_DNA"/>
</dbReference>
<dbReference type="InterPro" id="IPR008979">
    <property type="entry name" value="Galactose-bd-like_sf"/>
</dbReference>
<dbReference type="InterPro" id="IPR007397">
    <property type="entry name" value="F-box-assoc_dom"/>
</dbReference>
<name>A0A498LVT5_LABRO</name>
<dbReference type="PANTHER" id="PTHR12125:SF12">
    <property type="entry name" value="F-BOX ONLY PROTEIN 6"/>
    <property type="match status" value="1"/>
</dbReference>
<accession>A0A498LVT5</accession>
<evidence type="ECO:0000313" key="2">
    <source>
        <dbReference type="EMBL" id="RXN11256.1"/>
    </source>
</evidence>
<sequence length="104" mass="12387">MQPHIKISDWYTARTDCGSEYHICVELLDWRRNPITIFQPEKAIFSYGNDEPWCQMTHVFKDYGPGVRFIRFTHGGKDRQFWAGWYGIRVTNSSVEIWPAEERD</sequence>
<reference evidence="2 3" key="1">
    <citation type="submission" date="2018-03" db="EMBL/GenBank/DDBJ databases">
        <title>Draft genome sequence of Rohu Carp (Labeo rohita).</title>
        <authorList>
            <person name="Das P."/>
            <person name="Kushwaha B."/>
            <person name="Joshi C.G."/>
            <person name="Kumar D."/>
            <person name="Nagpure N.S."/>
            <person name="Sahoo L."/>
            <person name="Das S.P."/>
            <person name="Bit A."/>
            <person name="Patnaik S."/>
            <person name="Meher P.K."/>
            <person name="Jayasankar P."/>
            <person name="Koringa P.G."/>
            <person name="Patel N.V."/>
            <person name="Hinsu A.T."/>
            <person name="Kumar R."/>
            <person name="Pandey M."/>
            <person name="Agarwal S."/>
            <person name="Srivastava S."/>
            <person name="Singh M."/>
            <person name="Iquebal M.A."/>
            <person name="Jaiswal S."/>
            <person name="Angadi U.B."/>
            <person name="Kumar N."/>
            <person name="Raza M."/>
            <person name="Shah T.M."/>
            <person name="Rai A."/>
            <person name="Jena J.K."/>
        </authorList>
    </citation>
    <scope>NUCLEOTIDE SEQUENCE [LARGE SCALE GENOMIC DNA]</scope>
    <source>
        <strain evidence="2">DASCIFA01</strain>
        <tissue evidence="2">Testis</tissue>
    </source>
</reference>
<dbReference type="FunFam" id="2.60.120.260:FF:000284">
    <property type="entry name" value="Si:dkey-147f3.8"/>
    <property type="match status" value="1"/>
</dbReference>
<dbReference type="PANTHER" id="PTHR12125">
    <property type="entry name" value="F-BOX ONLY PROTEIN 6-LIKE PROTEIN"/>
    <property type="match status" value="1"/>
</dbReference>
<dbReference type="InterPro" id="IPR039752">
    <property type="entry name" value="F-box_only"/>
</dbReference>
<feature type="domain" description="FBA" evidence="1">
    <location>
        <begin position="1"/>
        <end position="99"/>
    </location>
</feature>
<dbReference type="SUPFAM" id="SSF49785">
    <property type="entry name" value="Galactose-binding domain-like"/>
    <property type="match status" value="1"/>
</dbReference>
<proteinExistence type="predicted"/>
<dbReference type="GO" id="GO:0005737">
    <property type="term" value="C:cytoplasm"/>
    <property type="evidence" value="ECO:0007669"/>
    <property type="project" value="UniProtKB-ARBA"/>
</dbReference>